<reference evidence="3" key="1">
    <citation type="submission" date="2015-09" db="EMBL/GenBank/DDBJ databases">
        <title>Whole genome sequence of Pseudomonas fluorescens FW300-N2E3.</title>
        <authorList>
            <person name="Ray J."/>
            <person name="Melnyk R."/>
            <person name="Deutschbauer A."/>
        </authorList>
    </citation>
    <scope>NUCLEOTIDE SEQUENCE [LARGE SCALE GENOMIC DNA]</scope>
    <source>
        <strain evidence="3">FW300-N2E3</strain>
    </source>
</reference>
<proteinExistence type="predicted"/>
<dbReference type="Proteomes" id="UP000066487">
    <property type="component" value="Chromosome"/>
</dbReference>
<dbReference type="EMBL" id="CP012830">
    <property type="protein sequence ID" value="ALI01653.1"/>
    <property type="molecule type" value="Genomic_DNA"/>
</dbReference>
<evidence type="ECO:0000256" key="1">
    <source>
        <dbReference type="SAM" id="Phobius"/>
    </source>
</evidence>
<dbReference type="AlphaFoldDB" id="A0A0N9VNR5"/>
<keyword evidence="1" id="KW-1133">Transmembrane helix</keyword>
<dbReference type="RefSeq" id="WP_054595033.1">
    <property type="nucleotide sequence ID" value="NZ_CP012830.1"/>
</dbReference>
<feature type="transmembrane region" description="Helical" evidence="1">
    <location>
        <begin position="29"/>
        <end position="49"/>
    </location>
</feature>
<evidence type="ECO:0000313" key="2">
    <source>
        <dbReference type="EMBL" id="ALI01653.1"/>
    </source>
</evidence>
<keyword evidence="1" id="KW-0472">Membrane</keyword>
<name>A0A0N9VNR5_PSEFL</name>
<organism evidence="2 3">
    <name type="scientific">Pseudomonas fluorescens</name>
    <dbReference type="NCBI Taxonomy" id="294"/>
    <lineage>
        <taxon>Bacteria</taxon>
        <taxon>Pseudomonadati</taxon>
        <taxon>Pseudomonadota</taxon>
        <taxon>Gammaproteobacteria</taxon>
        <taxon>Pseudomonadales</taxon>
        <taxon>Pseudomonadaceae</taxon>
        <taxon>Pseudomonas</taxon>
    </lineage>
</organism>
<feature type="transmembrane region" description="Helical" evidence="1">
    <location>
        <begin position="55"/>
        <end position="72"/>
    </location>
</feature>
<gene>
    <name evidence="2" type="ORF">AO353_11415</name>
</gene>
<keyword evidence="1" id="KW-0812">Transmembrane</keyword>
<sequence>MSEITQTVIVMALAFLLDRFLKPYPLRKWLGVTLVVAGAIGCVAVSQARLLGFDLGLMSVLAVPVGAGLFVTRRRFVEVG</sequence>
<protein>
    <submittedName>
        <fullName evidence="2">Uncharacterized protein</fullName>
    </submittedName>
</protein>
<reference evidence="2 3" key="2">
    <citation type="journal article" date="2018" name="Nature">
        <title>Mutant phenotypes for thousands of bacterial genes of unknown function.</title>
        <authorList>
            <person name="Price M.N."/>
            <person name="Wetmore K.M."/>
            <person name="Waters R.J."/>
            <person name="Callaghan M."/>
            <person name="Ray J."/>
            <person name="Liu H."/>
            <person name="Kuehl J.V."/>
            <person name="Melnyk R.A."/>
            <person name="Lamson J.S."/>
            <person name="Suh Y."/>
            <person name="Carlson H.K."/>
            <person name="Esquivel Z."/>
            <person name="Sadeeshkumar H."/>
            <person name="Chakraborty R."/>
            <person name="Zane G.M."/>
            <person name="Rubin B.E."/>
            <person name="Wall J.D."/>
            <person name="Visel A."/>
            <person name="Bristow J."/>
            <person name="Blow M.J."/>
            <person name="Arkin A.P."/>
            <person name="Deutschbauer A.M."/>
        </authorList>
    </citation>
    <scope>NUCLEOTIDE SEQUENCE [LARGE SCALE GENOMIC DNA]</scope>
    <source>
        <strain evidence="2 3">FW300-N2E3</strain>
    </source>
</reference>
<dbReference type="OrthoDB" id="6978666at2"/>
<evidence type="ECO:0000313" key="3">
    <source>
        <dbReference type="Proteomes" id="UP000066487"/>
    </source>
</evidence>
<accession>A0A0N9VNR5</accession>